<evidence type="ECO:0000313" key="3">
    <source>
        <dbReference type="Proteomes" id="UP000600071"/>
    </source>
</evidence>
<comment type="caution">
    <text evidence="2">The sequence shown here is derived from an EMBL/GenBank/DDBJ whole genome shotgun (WGS) entry which is preliminary data.</text>
</comment>
<accession>A0A833EAQ5</accession>
<gene>
    <name evidence="2" type="ORF">EYH50_02245</name>
</gene>
<dbReference type="GO" id="GO:0006355">
    <property type="term" value="P:regulation of DNA-templated transcription"/>
    <property type="evidence" value="ECO:0007669"/>
    <property type="project" value="InterPro"/>
</dbReference>
<dbReference type="AlphaFoldDB" id="A0A833EAQ5"/>
<dbReference type="Proteomes" id="UP000600071">
    <property type="component" value="Unassembled WGS sequence"/>
</dbReference>
<sequence>MPQTIIVTFKAPAELVERLDELVRTGVFRNRSEALRHALVILINRYKGEEFAGEALRGGNKDALQVT</sequence>
<feature type="domain" description="Ribbon-helix-helix protein CopG" evidence="1">
    <location>
        <begin position="7"/>
        <end position="39"/>
    </location>
</feature>
<proteinExistence type="predicted"/>
<dbReference type="Pfam" id="PF01402">
    <property type="entry name" value="RHH_1"/>
    <property type="match status" value="1"/>
</dbReference>
<dbReference type="SUPFAM" id="SSF47598">
    <property type="entry name" value="Ribbon-helix-helix"/>
    <property type="match status" value="1"/>
</dbReference>
<evidence type="ECO:0000313" key="2">
    <source>
        <dbReference type="EMBL" id="HIQ23852.1"/>
    </source>
</evidence>
<evidence type="ECO:0000259" key="1">
    <source>
        <dbReference type="Pfam" id="PF01402"/>
    </source>
</evidence>
<reference evidence="2" key="1">
    <citation type="journal article" date="2020" name="ISME J.">
        <title>Gammaproteobacteria mediating utilization of methyl-, sulfur- and petroleum organic compounds in deep ocean hydrothermal plumes.</title>
        <authorList>
            <person name="Zhou Z."/>
            <person name="Liu Y."/>
            <person name="Pan J."/>
            <person name="Cron B.R."/>
            <person name="Toner B.M."/>
            <person name="Anantharaman K."/>
            <person name="Breier J.A."/>
            <person name="Dick G.J."/>
            <person name="Li M."/>
        </authorList>
    </citation>
    <scope>NUCLEOTIDE SEQUENCE</scope>
    <source>
        <strain evidence="2">SZUA-1523</strain>
    </source>
</reference>
<dbReference type="InterPro" id="IPR013321">
    <property type="entry name" value="Arc_rbn_hlx_hlx"/>
</dbReference>
<dbReference type="InterPro" id="IPR010985">
    <property type="entry name" value="Ribbon_hlx_hlx"/>
</dbReference>
<protein>
    <submittedName>
        <fullName evidence="2">Ribbon-helix-helix protein, CopG family</fullName>
    </submittedName>
</protein>
<dbReference type="Gene3D" id="1.10.1220.10">
    <property type="entry name" value="Met repressor-like"/>
    <property type="match status" value="1"/>
</dbReference>
<dbReference type="InterPro" id="IPR002145">
    <property type="entry name" value="CopG"/>
</dbReference>
<name>A0A833EAQ5_9CREN</name>
<dbReference type="CDD" id="cd22231">
    <property type="entry name" value="RHH_NikR_HicB-like"/>
    <property type="match status" value="1"/>
</dbReference>
<organism evidence="2 3">
    <name type="scientific">Pyrodictium delaneyi</name>
    <dbReference type="NCBI Taxonomy" id="1273541"/>
    <lineage>
        <taxon>Archaea</taxon>
        <taxon>Thermoproteota</taxon>
        <taxon>Thermoprotei</taxon>
        <taxon>Desulfurococcales</taxon>
        <taxon>Pyrodictiaceae</taxon>
        <taxon>Pyrodictium</taxon>
    </lineage>
</organism>
<dbReference type="EMBL" id="DQVR01000048">
    <property type="protein sequence ID" value="HIQ23852.1"/>
    <property type="molecule type" value="Genomic_DNA"/>
</dbReference>